<evidence type="ECO:0000313" key="4">
    <source>
        <dbReference type="Proteomes" id="UP000285146"/>
    </source>
</evidence>
<dbReference type="InterPro" id="IPR028020">
    <property type="entry name" value="ASX_DEUBAD_dom"/>
</dbReference>
<feature type="compositionally biased region" description="Polar residues" evidence="1">
    <location>
        <begin position="99"/>
        <end position="111"/>
    </location>
</feature>
<evidence type="ECO:0000256" key="1">
    <source>
        <dbReference type="SAM" id="MobiDB-lite"/>
    </source>
</evidence>
<organism evidence="3 4">
    <name type="scientific">Cytospora leucostoma</name>
    <dbReference type="NCBI Taxonomy" id="1230097"/>
    <lineage>
        <taxon>Eukaryota</taxon>
        <taxon>Fungi</taxon>
        <taxon>Dikarya</taxon>
        <taxon>Ascomycota</taxon>
        <taxon>Pezizomycotina</taxon>
        <taxon>Sordariomycetes</taxon>
        <taxon>Sordariomycetidae</taxon>
        <taxon>Diaporthales</taxon>
        <taxon>Cytosporaceae</taxon>
        <taxon>Cytospora</taxon>
    </lineage>
</organism>
<sequence>MSTELQNLPPGSQLSTSDLSDPPEFTDDETREIVVNMAPITRRQSANVPANDHPNINGKETPEKRFGDIESSSNDDEKVVAEIHVSSKAPRRRVPSKRGQLSSSKPTSSRQPAAKRPKTKINKWEPNYVTQNSKSPLVGRDLRALLLHPRAWDLLEEDDKKEVLALFPDNKHILDAGTPNERPNVTSLQNDDNFRHDTEEYVSNLYRGMHDPAWLQDAWAAHGSRAAGNFDHYYVRKLEADWKTTIPDEMKPEHLRPAPPADLISLAAGQPDEGAGAVNAETDAIIVSTGANGPAVTEDDAKGKDYMEVEEVSNGFSKSNAEDGNHEIVVNGIETISDAKDNNTNDGDADKMQTGYE</sequence>
<dbReference type="InParanoid" id="A0A423X053"/>
<protein>
    <recommendedName>
        <fullName evidence="2">ASX DEUBAD domain-containing protein</fullName>
    </recommendedName>
</protein>
<feature type="region of interest" description="Disordered" evidence="1">
    <location>
        <begin position="333"/>
        <end position="357"/>
    </location>
</feature>
<feature type="domain" description="ASX DEUBAD" evidence="2">
    <location>
        <begin position="116"/>
        <end position="243"/>
    </location>
</feature>
<gene>
    <name evidence="3" type="ORF">VPNG_05746</name>
</gene>
<accession>A0A423X053</accession>
<reference evidence="3 4" key="1">
    <citation type="submission" date="2015-09" db="EMBL/GenBank/DDBJ databases">
        <title>Host preference determinants of Valsa canker pathogens revealed by comparative genomics.</title>
        <authorList>
            <person name="Yin Z."/>
            <person name="Huang L."/>
        </authorList>
    </citation>
    <scope>NUCLEOTIDE SEQUENCE [LARGE SCALE GENOMIC DNA]</scope>
    <source>
        <strain evidence="3 4">SXYLt</strain>
    </source>
</reference>
<feature type="region of interest" description="Disordered" evidence="1">
    <location>
        <begin position="1"/>
        <end position="127"/>
    </location>
</feature>
<evidence type="ECO:0000259" key="2">
    <source>
        <dbReference type="Pfam" id="PF13919"/>
    </source>
</evidence>
<comment type="caution">
    <text evidence="3">The sequence shown here is derived from an EMBL/GenBank/DDBJ whole genome shotgun (WGS) entry which is preliminary data.</text>
</comment>
<feature type="compositionally biased region" description="Polar residues" evidence="1">
    <location>
        <begin position="1"/>
        <end position="19"/>
    </location>
</feature>
<dbReference type="STRING" id="1230097.A0A423X053"/>
<evidence type="ECO:0000313" key="3">
    <source>
        <dbReference type="EMBL" id="ROW09130.1"/>
    </source>
</evidence>
<dbReference type="EMBL" id="LKEB01000032">
    <property type="protein sequence ID" value="ROW09130.1"/>
    <property type="molecule type" value="Genomic_DNA"/>
</dbReference>
<dbReference type="AlphaFoldDB" id="A0A423X053"/>
<dbReference type="OrthoDB" id="2289918at2759"/>
<dbReference type="Proteomes" id="UP000285146">
    <property type="component" value="Unassembled WGS sequence"/>
</dbReference>
<feature type="compositionally biased region" description="Basic and acidic residues" evidence="1">
    <location>
        <begin position="337"/>
        <end position="351"/>
    </location>
</feature>
<dbReference type="Pfam" id="PF13919">
    <property type="entry name" value="ASXH"/>
    <property type="match status" value="1"/>
</dbReference>
<name>A0A423X053_9PEZI</name>
<proteinExistence type="predicted"/>
<keyword evidence="4" id="KW-1185">Reference proteome</keyword>